<feature type="region of interest" description="Disordered" evidence="1">
    <location>
        <begin position="1"/>
        <end position="36"/>
    </location>
</feature>
<dbReference type="AlphaFoldDB" id="A0A9Q1CFH6"/>
<feature type="compositionally biased region" description="Basic and acidic residues" evidence="1">
    <location>
        <begin position="538"/>
        <end position="549"/>
    </location>
</feature>
<evidence type="ECO:0000313" key="3">
    <source>
        <dbReference type="Proteomes" id="UP001152320"/>
    </source>
</evidence>
<reference evidence="2" key="1">
    <citation type="submission" date="2021-10" db="EMBL/GenBank/DDBJ databases">
        <title>Tropical sea cucumber genome reveals ecological adaptation and Cuvierian tubules defense mechanism.</title>
        <authorList>
            <person name="Chen T."/>
        </authorList>
    </citation>
    <scope>NUCLEOTIDE SEQUENCE</scope>
    <source>
        <strain evidence="2">Nanhai2018</strain>
        <tissue evidence="2">Muscle</tissue>
    </source>
</reference>
<protein>
    <submittedName>
        <fullName evidence="2">Uncharacterized protein</fullName>
    </submittedName>
</protein>
<dbReference type="Proteomes" id="UP001152320">
    <property type="component" value="Chromosome 3"/>
</dbReference>
<proteinExistence type="predicted"/>
<sequence>MQQWKSEESNDMSQESSNSDREDEDMETEGRVREDEATFQSFEDIRESIVVFVAKLKLNTSIPDSFIDSVIKDVADITNSLIDTFINNLLNFKEQAKDIGIIEQHFLQQMLQNLQKILMPFDGLMTEHQRKDYFTKHGAFVPPEEKLLGHTIVPSVDRGTGLALQEGLVLDCPCYQGKVYPMLFQFVGDNLALNPLLGFAGSFSANYYCRFCKSHKTVSQTAIDEDEPLLRTKENFEKDLQTSNLSETGVSHNSILNHLSNYHIIDNKAVDIMHDLFEGVIPKEIKLILGTLIAQGCFTLDDINNRIASFDYGFIDKKNRPSPILSSALNNPSGASGQKAAQMMTLFFNIPLMLGDKFGGEESKSSSRFSPGPVFLPGSDSEESTSAEPMSSSEESPPPTTASASVPALKRENCFSFDARAILRNHPLGRQVTKEIDERKVCTPANRRILVNACVAHLIELHGSKPNAVLKEALAQAIVNAFPCLRDPRGNGYEAFYSKGAHKRPACGWLEDHLRYIRKKSKNIASQVPSTPNQTANEDSKENSQELKGCDAQSSDNSLTEKVNWLKEHNSPEENVKQAMKETVFIREAFIKGDKKNNIRSILTEYPRLLDPGMAATKMQDRWDEMAENILLYANKMDCQWEKVLPGIPHQNLSADEKKNLAFYLLPVLFRFRSGKKEKCTLLDAVHAFIDFLPVVTSLAEYCKKISSEDRPQPFVVALGTERCAPKQTFVIIEKKPIPQSSLMVAIDFCFKSYYVLDIEYQLKCKGAWEFIQSEIYGLGIVRGSGISSSRAFVASK</sequence>
<evidence type="ECO:0000313" key="2">
    <source>
        <dbReference type="EMBL" id="KAJ8044396.1"/>
    </source>
</evidence>
<feature type="compositionally biased region" description="Polar residues" evidence="1">
    <location>
        <begin position="523"/>
        <end position="537"/>
    </location>
</feature>
<feature type="region of interest" description="Disordered" evidence="1">
    <location>
        <begin position="522"/>
        <end position="556"/>
    </location>
</feature>
<feature type="compositionally biased region" description="Low complexity" evidence="1">
    <location>
        <begin position="386"/>
        <end position="405"/>
    </location>
</feature>
<keyword evidence="3" id="KW-1185">Reference proteome</keyword>
<dbReference type="PANTHER" id="PTHR31025:SF9">
    <property type="entry name" value="SI:DKEY-286J15.1"/>
    <property type="match status" value="1"/>
</dbReference>
<accession>A0A9Q1CFH6</accession>
<dbReference type="OrthoDB" id="10066002at2759"/>
<comment type="caution">
    <text evidence="2">The sequence shown here is derived from an EMBL/GenBank/DDBJ whole genome shotgun (WGS) entry which is preliminary data.</text>
</comment>
<evidence type="ECO:0000256" key="1">
    <source>
        <dbReference type="SAM" id="MobiDB-lite"/>
    </source>
</evidence>
<name>A0A9Q1CFH6_HOLLE</name>
<gene>
    <name evidence="2" type="ORF">HOLleu_07132</name>
</gene>
<dbReference type="EMBL" id="JAIZAY010000003">
    <property type="protein sequence ID" value="KAJ8044396.1"/>
    <property type="molecule type" value="Genomic_DNA"/>
</dbReference>
<dbReference type="PANTHER" id="PTHR31025">
    <property type="entry name" value="SI:CH211-196P9.1-RELATED"/>
    <property type="match status" value="1"/>
</dbReference>
<feature type="region of interest" description="Disordered" evidence="1">
    <location>
        <begin position="361"/>
        <end position="405"/>
    </location>
</feature>
<organism evidence="2 3">
    <name type="scientific">Holothuria leucospilota</name>
    <name type="common">Black long sea cucumber</name>
    <name type="synonym">Mertensiothuria leucospilota</name>
    <dbReference type="NCBI Taxonomy" id="206669"/>
    <lineage>
        <taxon>Eukaryota</taxon>
        <taxon>Metazoa</taxon>
        <taxon>Echinodermata</taxon>
        <taxon>Eleutherozoa</taxon>
        <taxon>Echinozoa</taxon>
        <taxon>Holothuroidea</taxon>
        <taxon>Aspidochirotacea</taxon>
        <taxon>Aspidochirotida</taxon>
        <taxon>Holothuriidae</taxon>
        <taxon>Holothuria</taxon>
    </lineage>
</organism>